<comment type="caution">
    <text evidence="1">The sequence shown here is derived from an EMBL/GenBank/DDBJ whole genome shotgun (WGS) entry which is preliminary data.</text>
</comment>
<dbReference type="EMBL" id="AQGU01000028">
    <property type="protein sequence ID" value="MBE0360888.1"/>
    <property type="molecule type" value="Genomic_DNA"/>
</dbReference>
<evidence type="ECO:0000313" key="2">
    <source>
        <dbReference type="Proteomes" id="UP000648482"/>
    </source>
</evidence>
<keyword evidence="2" id="KW-1185">Reference proteome</keyword>
<gene>
    <name evidence="1" type="ORF">PALI_a2958</name>
</gene>
<evidence type="ECO:0000313" key="1">
    <source>
        <dbReference type="EMBL" id="MBE0360888.1"/>
    </source>
</evidence>
<dbReference type="Proteomes" id="UP000648482">
    <property type="component" value="Unassembled WGS sequence"/>
</dbReference>
<organism evidence="1 2">
    <name type="scientific">Pseudoalteromonas aliena SW19</name>
    <dbReference type="NCBI Taxonomy" id="1314866"/>
    <lineage>
        <taxon>Bacteria</taxon>
        <taxon>Pseudomonadati</taxon>
        <taxon>Pseudomonadota</taxon>
        <taxon>Gammaproteobacteria</taxon>
        <taxon>Alteromonadales</taxon>
        <taxon>Pseudoalteromonadaceae</taxon>
        <taxon>Pseudoalteromonas</taxon>
    </lineage>
</organism>
<sequence>MEAKSIKLIEIENKKRRAIKSQVKKLGLKNYSGATSSVVNKA</sequence>
<protein>
    <submittedName>
        <fullName evidence="1">Uncharacterized protein</fullName>
    </submittedName>
</protein>
<reference evidence="1 2" key="1">
    <citation type="submission" date="2015-06" db="EMBL/GenBank/DDBJ databases">
        <title>Genome sequence of Pseudoalteromonas aliena.</title>
        <authorList>
            <person name="Xie B.-B."/>
            <person name="Rong J.-C."/>
            <person name="Qin Q.-L."/>
            <person name="Zhang Y.-Z."/>
        </authorList>
    </citation>
    <scope>NUCLEOTIDE SEQUENCE [LARGE SCALE GENOMIC DNA]</scope>
    <source>
        <strain evidence="1 2">SW19</strain>
    </source>
</reference>
<name>A0ABR9E2R5_9GAMM</name>
<proteinExistence type="predicted"/>
<accession>A0ABR9E2R5</accession>